<comment type="caution">
    <text evidence="1">The sequence shown here is derived from an EMBL/GenBank/DDBJ whole genome shotgun (WGS) entry which is preliminary data.</text>
</comment>
<dbReference type="RefSeq" id="WP_016101370.1">
    <property type="nucleotide sequence ID" value="NZ_KB976275.1"/>
</dbReference>
<dbReference type="AlphaFoldDB" id="R8GY38"/>
<evidence type="ECO:0000313" key="1">
    <source>
        <dbReference type="EMBL" id="EOO65508.1"/>
    </source>
</evidence>
<proteinExistence type="predicted"/>
<protein>
    <submittedName>
        <fullName evidence="1">Uncharacterized protein</fullName>
    </submittedName>
</protein>
<sequence>MNDFLYKLKEHQKKSKPEDGVNLQEVMKESVAEGNLPEMLLAAIEDVIKKPA</sequence>
<dbReference type="PATRIC" id="fig|1053224.3.peg.6134"/>
<dbReference type="HOGENOM" id="CLU_214176_0_0_9"/>
<name>R8GY38_BACCE</name>
<gene>
    <name evidence="1" type="ORF">IIC_06118</name>
</gene>
<accession>R8GY38</accession>
<evidence type="ECO:0000313" key="2">
    <source>
        <dbReference type="Proteomes" id="UP000014040"/>
    </source>
</evidence>
<dbReference type="EMBL" id="AHES01000082">
    <property type="protein sequence ID" value="EOO65508.1"/>
    <property type="molecule type" value="Genomic_DNA"/>
</dbReference>
<dbReference type="Proteomes" id="UP000014040">
    <property type="component" value="Unassembled WGS sequence"/>
</dbReference>
<organism evidence="1 2">
    <name type="scientific">Bacillus cereus VD021</name>
    <dbReference type="NCBI Taxonomy" id="1053224"/>
    <lineage>
        <taxon>Bacteria</taxon>
        <taxon>Bacillati</taxon>
        <taxon>Bacillota</taxon>
        <taxon>Bacilli</taxon>
        <taxon>Bacillales</taxon>
        <taxon>Bacillaceae</taxon>
        <taxon>Bacillus</taxon>
        <taxon>Bacillus cereus group</taxon>
    </lineage>
</organism>
<reference evidence="1 2" key="1">
    <citation type="submission" date="2012-12" db="EMBL/GenBank/DDBJ databases">
        <title>The Genome Sequence of Bacillus cereus VD021.</title>
        <authorList>
            <consortium name="The Broad Institute Genome Sequencing Platform"/>
            <consortium name="The Broad Institute Genome Sequencing Center for Infectious Disease"/>
            <person name="Feldgarden M."/>
            <person name="Van der Auwera G.A."/>
            <person name="Mahillon J."/>
            <person name="Duprez V."/>
            <person name="Timmery S."/>
            <person name="Mattelet C."/>
            <person name="Dierick K."/>
            <person name="Sun M."/>
            <person name="Yu Z."/>
            <person name="Zhu L."/>
            <person name="Hu X."/>
            <person name="Shank E.B."/>
            <person name="Swiecicka I."/>
            <person name="Hansen B.M."/>
            <person name="Andrup L."/>
            <person name="Walker B."/>
            <person name="Young S.K."/>
            <person name="Zeng Q."/>
            <person name="Gargeya S."/>
            <person name="Fitzgerald M."/>
            <person name="Haas B."/>
            <person name="Abouelleil A."/>
            <person name="Alvarado L."/>
            <person name="Arachchi H.M."/>
            <person name="Berlin A.M."/>
            <person name="Chapman S.B."/>
            <person name="Dewar J."/>
            <person name="Goldberg J."/>
            <person name="Griggs A."/>
            <person name="Gujja S."/>
            <person name="Hansen M."/>
            <person name="Howarth C."/>
            <person name="Imamovic A."/>
            <person name="Larimer J."/>
            <person name="McCowan C."/>
            <person name="Murphy C."/>
            <person name="Neiman D."/>
            <person name="Pearson M."/>
            <person name="Priest M."/>
            <person name="Roberts A."/>
            <person name="Saif S."/>
            <person name="Shea T."/>
            <person name="Sisk P."/>
            <person name="Sykes S."/>
            <person name="Wortman J."/>
            <person name="Nusbaum C."/>
            <person name="Birren B."/>
        </authorList>
    </citation>
    <scope>NUCLEOTIDE SEQUENCE [LARGE SCALE GENOMIC DNA]</scope>
    <source>
        <strain evidence="1 2">VD021</strain>
    </source>
</reference>